<dbReference type="Proteomes" id="UP000377595">
    <property type="component" value="Unassembled WGS sequence"/>
</dbReference>
<keyword evidence="2" id="KW-1185">Reference proteome</keyword>
<name>A0A5M3XYY8_9ACTN</name>
<comment type="caution">
    <text evidence="1">The sequence shown here is derived from an EMBL/GenBank/DDBJ whole genome shotgun (WGS) entry which is preliminary data.</text>
</comment>
<evidence type="ECO:0000313" key="1">
    <source>
        <dbReference type="EMBL" id="GES24673.1"/>
    </source>
</evidence>
<accession>A0A5M3XYY8</accession>
<organism evidence="1 2">
    <name type="scientific">Acrocarpospora pleiomorpha</name>
    <dbReference type="NCBI Taxonomy" id="90975"/>
    <lineage>
        <taxon>Bacteria</taxon>
        <taxon>Bacillati</taxon>
        <taxon>Actinomycetota</taxon>
        <taxon>Actinomycetes</taxon>
        <taxon>Streptosporangiales</taxon>
        <taxon>Streptosporangiaceae</taxon>
        <taxon>Acrocarpospora</taxon>
    </lineage>
</organism>
<evidence type="ECO:0000313" key="2">
    <source>
        <dbReference type="Proteomes" id="UP000377595"/>
    </source>
</evidence>
<dbReference type="AlphaFoldDB" id="A0A5M3XYY8"/>
<sequence>MSNCQITERIHRSCFTSGWMCVADTYLVVPHNAIPRYGQDGSDGDSISIDTIGYGGVPCVVSSGGAGS</sequence>
<dbReference type="EMBL" id="BLAF01000055">
    <property type="protein sequence ID" value="GES24673.1"/>
    <property type="molecule type" value="Genomic_DNA"/>
</dbReference>
<reference evidence="1 2" key="1">
    <citation type="submission" date="2019-10" db="EMBL/GenBank/DDBJ databases">
        <title>Whole genome shotgun sequence of Acrocarpospora pleiomorpha NBRC 16267.</title>
        <authorList>
            <person name="Ichikawa N."/>
            <person name="Kimura A."/>
            <person name="Kitahashi Y."/>
            <person name="Komaki H."/>
            <person name="Oguchi A."/>
        </authorList>
    </citation>
    <scope>NUCLEOTIDE SEQUENCE [LARGE SCALE GENOMIC DNA]</scope>
    <source>
        <strain evidence="1 2">NBRC 16267</strain>
    </source>
</reference>
<gene>
    <name evidence="1" type="ORF">Aple_075720</name>
</gene>
<protein>
    <submittedName>
        <fullName evidence="1">Uncharacterized protein</fullName>
    </submittedName>
</protein>
<proteinExistence type="predicted"/>